<organism evidence="1 2">
    <name type="scientific">Leptospira alstonii serovar Sichuan str. 79601</name>
    <dbReference type="NCBI Taxonomy" id="1218565"/>
    <lineage>
        <taxon>Bacteria</taxon>
        <taxon>Pseudomonadati</taxon>
        <taxon>Spirochaetota</taxon>
        <taxon>Spirochaetia</taxon>
        <taxon>Leptospirales</taxon>
        <taxon>Leptospiraceae</taxon>
        <taxon>Leptospira</taxon>
    </lineage>
</organism>
<gene>
    <name evidence="1" type="ORF">LEP1GSC194_1498</name>
</gene>
<accession>M6CU01</accession>
<evidence type="ECO:0000313" key="2">
    <source>
        <dbReference type="Proteomes" id="UP000011988"/>
    </source>
</evidence>
<dbReference type="AlphaFoldDB" id="M6CU01"/>
<dbReference type="PATRIC" id="fig|1218565.3.peg.2798"/>
<name>M6CU01_9LEPT</name>
<dbReference type="Proteomes" id="UP000011988">
    <property type="component" value="Unassembled WGS sequence"/>
</dbReference>
<comment type="caution">
    <text evidence="1">The sequence shown here is derived from an EMBL/GenBank/DDBJ whole genome shotgun (WGS) entry which is preliminary data.</text>
</comment>
<evidence type="ECO:0000313" key="1">
    <source>
        <dbReference type="EMBL" id="EMJ93951.1"/>
    </source>
</evidence>
<reference evidence="1 2" key="1">
    <citation type="submission" date="2013-01" db="EMBL/GenBank/DDBJ databases">
        <authorList>
            <person name="Harkins D.M."/>
            <person name="Durkin A.S."/>
            <person name="Brinkac L.M."/>
            <person name="Haft D.H."/>
            <person name="Selengut J.D."/>
            <person name="Sanka R."/>
            <person name="DePew J."/>
            <person name="Purushe J."/>
            <person name="Galloway R.L."/>
            <person name="Vinetz J.M."/>
            <person name="Sutton G.G."/>
            <person name="Nierman W.C."/>
            <person name="Fouts D.E."/>
        </authorList>
    </citation>
    <scope>NUCLEOTIDE SEQUENCE [LARGE SCALE GENOMIC DNA]</scope>
    <source>
        <strain evidence="1 2">79601</strain>
    </source>
</reference>
<dbReference type="EMBL" id="ANIK01000059">
    <property type="protein sequence ID" value="EMJ93951.1"/>
    <property type="molecule type" value="Genomic_DNA"/>
</dbReference>
<protein>
    <submittedName>
        <fullName evidence="1">Uncharacterized protein</fullName>
    </submittedName>
</protein>
<proteinExistence type="predicted"/>
<sequence length="62" mass="7086">MLRAAERPIGSERTLVFYSPKFFYAELMLKKEISSVKKVSFEIGSESKLQVRDLFGGNEVDL</sequence>